<dbReference type="GO" id="GO:0106310">
    <property type="term" value="F:protein serine kinase activity"/>
    <property type="evidence" value="ECO:0007669"/>
    <property type="project" value="RHEA"/>
</dbReference>
<evidence type="ECO:0000256" key="13">
    <source>
        <dbReference type="ARBA" id="ARBA00023157"/>
    </source>
</evidence>
<dbReference type="FunFam" id="1.10.510.10:FF:000537">
    <property type="entry name" value="Putative receptor-like protein kinase"/>
    <property type="match status" value="1"/>
</dbReference>
<dbReference type="InterPro" id="IPR017441">
    <property type="entry name" value="Protein_kinase_ATP_BS"/>
</dbReference>
<dbReference type="PROSITE" id="PS00107">
    <property type="entry name" value="PROTEIN_KINASE_ATP"/>
    <property type="match status" value="1"/>
</dbReference>
<comment type="similarity">
    <text evidence="18">Belongs to the protein kinase superfamily. Ser/Thr protein kinase family.</text>
</comment>
<reference evidence="28" key="2">
    <citation type="submission" date="2013-12" db="EMBL/GenBank/DDBJ databases">
        <authorList>
            <person name="Yu Y."/>
            <person name="Lee S."/>
            <person name="de Baynast K."/>
            <person name="Wissotski M."/>
            <person name="Liu L."/>
            <person name="Talag J."/>
            <person name="Goicoechea J."/>
            <person name="Angelova A."/>
            <person name="Jetty R."/>
            <person name="Kudrna D."/>
            <person name="Golser W."/>
            <person name="Rivera L."/>
            <person name="Zhang J."/>
            <person name="Wing R."/>
        </authorList>
    </citation>
    <scope>NUCLEOTIDE SEQUENCE</scope>
</reference>
<dbReference type="PANTHER" id="PTHR47976:SF82">
    <property type="entry name" value="RECEPTOR-LIKE SERINE_THREONINE-PROTEIN KINASE"/>
    <property type="match status" value="1"/>
</dbReference>
<dbReference type="GO" id="GO:0016020">
    <property type="term" value="C:membrane"/>
    <property type="evidence" value="ECO:0007669"/>
    <property type="project" value="UniProtKB-SubCell"/>
</dbReference>
<dbReference type="eggNOG" id="ENOG502QT6D">
    <property type="taxonomic scope" value="Eukaryota"/>
</dbReference>
<keyword evidence="5 22" id="KW-0812">Transmembrane</keyword>
<evidence type="ECO:0000256" key="9">
    <source>
        <dbReference type="ARBA" id="ARBA00022777"/>
    </source>
</evidence>
<dbReference type="SMART" id="SM00108">
    <property type="entry name" value="B_lectin"/>
    <property type="match status" value="2"/>
</dbReference>
<dbReference type="EnsemblPlants" id="LPERR08G06270.1">
    <property type="protein sequence ID" value="LPERR08G06270.1"/>
    <property type="gene ID" value="LPERR08G06270"/>
</dbReference>
<evidence type="ECO:0000313" key="27">
    <source>
        <dbReference type="EnsemblPlants" id="LPERR08G06270.1"/>
    </source>
</evidence>
<dbReference type="GO" id="GO:0004674">
    <property type="term" value="F:protein serine/threonine kinase activity"/>
    <property type="evidence" value="ECO:0007669"/>
    <property type="project" value="UniProtKB-KW"/>
</dbReference>
<evidence type="ECO:0000256" key="11">
    <source>
        <dbReference type="ARBA" id="ARBA00022989"/>
    </source>
</evidence>
<dbReference type="STRING" id="77586.A0A0D9X5M6"/>
<dbReference type="Gene3D" id="1.10.510.10">
    <property type="entry name" value="Transferase(Phosphotransferase) domain 1"/>
    <property type="match status" value="1"/>
</dbReference>
<sequence>MAPYIIPLALILFIIQANPSMGAQINETTIPQGSRIDAAGTQSWVSPSGRFAFGFYPAGEGFSIGMWLVTGATRTVVWSAFRDDPPVSGGSILLTAGGSLQWIPANQGSQGKVISAAPSSATSAAILDTGNFMLYDAKKQVLWSTFGSPTDTLLPGQNLPPGNQLFSSISNTNHATGKYRLSNQEDGNLVMYPIGTVDPGSAYWASETFGQGYLLTLSLDPNGTLWLFDRNSSYTKVLFLTNQSSVSPDSESYYRLTLDYDGLLRLYSHVFFKKGTGALSKIEWFEPSSNDRCSVKGVCGPNSFCQITAGGETSCSCLPGFEFSSANQTTQGCWRVRTGGCTGNSSNGDIRPIATMVMVKNTIWSDLSYNIPPQTTTIEDCKAICLSDCACEIAMFDTYCSKQMLPMRYGKTVPNSNATLFVKVYTYEPKGPLRRTRSATSAAMLISGSALAILSLLVLSMSVLLCKRHRFLRYTRAPQHQDTEFDEESVGIRPYSFHDLELSTDGFAEELGRGAYGTVFRGVLTKSGNKVIAVKRLERMAEDGEREFQREVRAIARTHHRNLVRLLGCCNEGAHRLLVYEYMPNGSLSNLLFKPNAPLPSWSKRVAIALDVAKGLQYLHEDIEVPIIHCDIKPENILIDGSGMAKIADFGLAKLLIGNQTKTFTGVRGTRGYLAPEWSKNTAITVKVDVYSFGVMLLEIISCRKSMELKMAGDECNISEWAYEYVVSGGLKEVAAGEDVDEVELERTVKIAIWCTQNEPVTRPAMKNVVLMMEGSVQVPRPPPPASISQSLLRTGSS</sequence>
<dbReference type="Gene3D" id="3.30.200.20">
    <property type="entry name" value="Phosphorylase Kinase, domain 1"/>
    <property type="match status" value="1"/>
</dbReference>
<feature type="chain" id="PRO_5002349475" description="Receptor-like serine/threonine-protein kinase" evidence="23">
    <location>
        <begin position="23"/>
        <end position="798"/>
    </location>
</feature>
<dbReference type="PROSITE" id="PS00108">
    <property type="entry name" value="PROTEIN_KINASE_ST"/>
    <property type="match status" value="1"/>
</dbReference>
<keyword evidence="15" id="KW-0325">Glycoprotein</keyword>
<evidence type="ECO:0000256" key="10">
    <source>
        <dbReference type="ARBA" id="ARBA00022840"/>
    </source>
</evidence>
<dbReference type="GO" id="GO:0005524">
    <property type="term" value="F:ATP binding"/>
    <property type="evidence" value="ECO:0007669"/>
    <property type="project" value="UniProtKB-UniRule"/>
</dbReference>
<dbReference type="SUPFAM" id="SSF51110">
    <property type="entry name" value="alpha-D-mannose-specific plant lectins"/>
    <property type="match status" value="2"/>
</dbReference>
<comment type="catalytic activity">
    <reaction evidence="16 18">
        <text>L-threonyl-[protein] + ATP = O-phospho-L-threonyl-[protein] + ADP + H(+)</text>
        <dbReference type="Rhea" id="RHEA:46608"/>
        <dbReference type="Rhea" id="RHEA-COMP:11060"/>
        <dbReference type="Rhea" id="RHEA-COMP:11605"/>
        <dbReference type="ChEBI" id="CHEBI:15378"/>
        <dbReference type="ChEBI" id="CHEBI:30013"/>
        <dbReference type="ChEBI" id="CHEBI:30616"/>
        <dbReference type="ChEBI" id="CHEBI:61977"/>
        <dbReference type="ChEBI" id="CHEBI:456216"/>
        <dbReference type="EC" id="2.7.11.1"/>
    </reaction>
</comment>
<dbReference type="GO" id="GO:0051707">
    <property type="term" value="P:response to other organism"/>
    <property type="evidence" value="ECO:0007669"/>
    <property type="project" value="UniProtKB-ARBA"/>
</dbReference>
<evidence type="ECO:0000256" key="18">
    <source>
        <dbReference type="PIRNR" id="PIRNR000641"/>
    </source>
</evidence>
<evidence type="ECO:0000256" key="8">
    <source>
        <dbReference type="ARBA" id="ARBA00022741"/>
    </source>
</evidence>
<dbReference type="PROSITE" id="PS50011">
    <property type="entry name" value="PROTEIN_KINASE_DOM"/>
    <property type="match status" value="1"/>
</dbReference>
<dbReference type="CDD" id="cd14066">
    <property type="entry name" value="STKc_IRAK"/>
    <property type="match status" value="1"/>
</dbReference>
<evidence type="ECO:0000259" key="26">
    <source>
        <dbReference type="PROSITE" id="PS50927"/>
    </source>
</evidence>
<name>A0A0D9X5M6_9ORYZ</name>
<dbReference type="InterPro" id="IPR011009">
    <property type="entry name" value="Kinase-like_dom_sf"/>
</dbReference>
<dbReference type="PROSITE" id="PS50026">
    <property type="entry name" value="EGF_3"/>
    <property type="match status" value="1"/>
</dbReference>
<dbReference type="PANTHER" id="PTHR47976">
    <property type="entry name" value="G-TYPE LECTIN S-RECEPTOR-LIKE SERINE/THREONINE-PROTEIN KINASE SD2-5"/>
    <property type="match status" value="1"/>
</dbReference>
<evidence type="ECO:0000256" key="7">
    <source>
        <dbReference type="ARBA" id="ARBA00022734"/>
    </source>
</evidence>
<keyword evidence="12 22" id="KW-0472">Membrane</keyword>
<dbReference type="PIRSF" id="PIRSF000641">
    <property type="entry name" value="SRK"/>
    <property type="match status" value="1"/>
</dbReference>
<comment type="catalytic activity">
    <reaction evidence="17 18">
        <text>L-seryl-[protein] + ATP = O-phospho-L-seryl-[protein] + ADP + H(+)</text>
        <dbReference type="Rhea" id="RHEA:17989"/>
        <dbReference type="Rhea" id="RHEA-COMP:9863"/>
        <dbReference type="Rhea" id="RHEA-COMP:11604"/>
        <dbReference type="ChEBI" id="CHEBI:15378"/>
        <dbReference type="ChEBI" id="CHEBI:29999"/>
        <dbReference type="ChEBI" id="CHEBI:30616"/>
        <dbReference type="ChEBI" id="CHEBI:83421"/>
        <dbReference type="ChEBI" id="CHEBI:456216"/>
        <dbReference type="EC" id="2.7.11.1"/>
    </reaction>
</comment>
<dbReference type="InterPro" id="IPR001480">
    <property type="entry name" value="Bulb-type_lectin_dom"/>
</dbReference>
<reference evidence="27 28" key="1">
    <citation type="submission" date="2012-08" db="EMBL/GenBank/DDBJ databases">
        <title>Oryza genome evolution.</title>
        <authorList>
            <person name="Wing R.A."/>
        </authorList>
    </citation>
    <scope>NUCLEOTIDE SEQUENCE</scope>
</reference>
<keyword evidence="13" id="KW-1015">Disulfide bond</keyword>
<keyword evidence="8 18" id="KW-0547">Nucleotide-binding</keyword>
<dbReference type="Pfam" id="PF01453">
    <property type="entry name" value="B_lectin"/>
    <property type="match status" value="1"/>
</dbReference>
<feature type="domain" description="Bulb-type lectin" evidence="26">
    <location>
        <begin position="29"/>
        <end position="147"/>
    </location>
</feature>
<evidence type="ECO:0000256" key="4">
    <source>
        <dbReference type="ARBA" id="ARBA00022679"/>
    </source>
</evidence>
<organism evidence="27 28">
    <name type="scientific">Leersia perrieri</name>
    <dbReference type="NCBI Taxonomy" id="77586"/>
    <lineage>
        <taxon>Eukaryota</taxon>
        <taxon>Viridiplantae</taxon>
        <taxon>Streptophyta</taxon>
        <taxon>Embryophyta</taxon>
        <taxon>Tracheophyta</taxon>
        <taxon>Spermatophyta</taxon>
        <taxon>Magnoliopsida</taxon>
        <taxon>Liliopsida</taxon>
        <taxon>Poales</taxon>
        <taxon>Poaceae</taxon>
        <taxon>BOP clade</taxon>
        <taxon>Oryzoideae</taxon>
        <taxon>Oryzeae</taxon>
        <taxon>Oryzinae</taxon>
        <taxon>Leersia</taxon>
    </lineage>
</organism>
<dbReference type="InterPro" id="IPR036426">
    <property type="entry name" value="Bulb-type_lectin_dom_sf"/>
</dbReference>
<keyword evidence="9 18" id="KW-0418">Kinase</keyword>
<evidence type="ECO:0000256" key="19">
    <source>
        <dbReference type="PROSITE-ProRule" id="PRU00076"/>
    </source>
</evidence>
<dbReference type="InterPro" id="IPR051343">
    <property type="entry name" value="G-type_lectin_kinases/EP1-like"/>
</dbReference>
<evidence type="ECO:0000256" key="6">
    <source>
        <dbReference type="ARBA" id="ARBA00022729"/>
    </source>
</evidence>
<feature type="domain" description="Bulb-type lectin" evidence="26">
    <location>
        <begin position="150"/>
        <end position="279"/>
    </location>
</feature>
<evidence type="ECO:0000256" key="2">
    <source>
        <dbReference type="ARBA" id="ARBA00022527"/>
    </source>
</evidence>
<evidence type="ECO:0000256" key="20">
    <source>
        <dbReference type="PROSITE-ProRule" id="PRU10141"/>
    </source>
</evidence>
<evidence type="ECO:0000256" key="15">
    <source>
        <dbReference type="ARBA" id="ARBA00023180"/>
    </source>
</evidence>
<evidence type="ECO:0000256" key="1">
    <source>
        <dbReference type="ARBA" id="ARBA00004479"/>
    </source>
</evidence>
<dbReference type="SUPFAM" id="SSF56112">
    <property type="entry name" value="Protein kinase-like (PK-like)"/>
    <property type="match status" value="1"/>
</dbReference>
<evidence type="ECO:0000256" key="14">
    <source>
        <dbReference type="ARBA" id="ARBA00023170"/>
    </source>
</evidence>
<dbReference type="Gene3D" id="2.90.10.10">
    <property type="entry name" value="Bulb-type lectin domain"/>
    <property type="match status" value="2"/>
</dbReference>
<dbReference type="InterPro" id="IPR024171">
    <property type="entry name" value="SRK-like_kinase"/>
</dbReference>
<evidence type="ECO:0000313" key="28">
    <source>
        <dbReference type="Proteomes" id="UP000032180"/>
    </source>
</evidence>
<feature type="signal peptide" evidence="23">
    <location>
        <begin position="1"/>
        <end position="22"/>
    </location>
</feature>
<comment type="subcellular location">
    <subcellularLocation>
        <location evidence="1">Membrane</location>
        <topology evidence="1">Single-pass type I membrane protein</topology>
    </subcellularLocation>
</comment>
<evidence type="ECO:0000256" key="22">
    <source>
        <dbReference type="SAM" id="Phobius"/>
    </source>
</evidence>
<protein>
    <recommendedName>
        <fullName evidence="18">Receptor-like serine/threonine-protein kinase</fullName>
        <ecNumber evidence="18">2.7.11.1</ecNumber>
    </recommendedName>
</protein>
<keyword evidence="14" id="KW-0675">Receptor</keyword>
<evidence type="ECO:0000256" key="12">
    <source>
        <dbReference type="ARBA" id="ARBA00023136"/>
    </source>
</evidence>
<reference evidence="27" key="3">
    <citation type="submission" date="2015-04" db="UniProtKB">
        <authorList>
            <consortium name="EnsemblPlants"/>
        </authorList>
    </citation>
    <scope>IDENTIFICATION</scope>
</reference>
<keyword evidence="4 18" id="KW-0808">Transferase</keyword>
<dbReference type="InterPro" id="IPR008271">
    <property type="entry name" value="Ser/Thr_kinase_AS"/>
</dbReference>
<proteinExistence type="inferred from homology"/>
<keyword evidence="10 18" id="KW-0067">ATP-binding</keyword>
<keyword evidence="28" id="KW-1185">Reference proteome</keyword>
<dbReference type="Proteomes" id="UP000032180">
    <property type="component" value="Chromosome 8"/>
</dbReference>
<evidence type="ECO:0000256" key="16">
    <source>
        <dbReference type="ARBA" id="ARBA00047899"/>
    </source>
</evidence>
<keyword evidence="6 23" id="KW-0732">Signal</keyword>
<evidence type="ECO:0000256" key="23">
    <source>
        <dbReference type="SAM" id="SignalP"/>
    </source>
</evidence>
<dbReference type="FunFam" id="3.30.200.20:FF:000059">
    <property type="entry name" value="S-receptor-like serine/threonine-protein kinase"/>
    <property type="match status" value="1"/>
</dbReference>
<feature type="binding site" evidence="20">
    <location>
        <position position="535"/>
    </location>
    <ligand>
        <name>ATP</name>
        <dbReference type="ChEBI" id="CHEBI:30616"/>
    </ligand>
</feature>
<evidence type="ECO:0000259" key="25">
    <source>
        <dbReference type="PROSITE" id="PS50026"/>
    </source>
</evidence>
<comment type="caution">
    <text evidence="19">Lacks conserved residue(s) required for the propagation of feature annotation.</text>
</comment>
<feature type="transmembrane region" description="Helical" evidence="22">
    <location>
        <begin position="442"/>
        <end position="466"/>
    </location>
</feature>
<keyword evidence="11 22" id="KW-1133">Transmembrane helix</keyword>
<dbReference type="EC" id="2.7.11.1" evidence="18"/>
<feature type="region of interest" description="Disordered" evidence="21">
    <location>
        <begin position="778"/>
        <end position="798"/>
    </location>
</feature>
<dbReference type="AlphaFoldDB" id="A0A0D9X5M6"/>
<feature type="compositionally biased region" description="Polar residues" evidence="21">
    <location>
        <begin position="787"/>
        <end position="798"/>
    </location>
</feature>
<feature type="domain" description="Protein kinase" evidence="24">
    <location>
        <begin position="505"/>
        <end position="777"/>
    </location>
</feature>
<dbReference type="HOGENOM" id="CLU_000288_116_2_1"/>
<accession>A0A0D9X5M6</accession>
<evidence type="ECO:0000256" key="3">
    <source>
        <dbReference type="ARBA" id="ARBA00022536"/>
    </source>
</evidence>
<dbReference type="Pfam" id="PF00069">
    <property type="entry name" value="Pkinase"/>
    <property type="match status" value="1"/>
</dbReference>
<dbReference type="FunFam" id="2.90.10.10:FF:000026">
    <property type="entry name" value="Serine/threonine-protein kinase"/>
    <property type="match status" value="1"/>
</dbReference>
<evidence type="ECO:0000256" key="5">
    <source>
        <dbReference type="ARBA" id="ARBA00022692"/>
    </source>
</evidence>
<dbReference type="InterPro" id="IPR000742">
    <property type="entry name" value="EGF"/>
</dbReference>
<dbReference type="Gramene" id="LPERR08G06270.1">
    <property type="protein sequence ID" value="LPERR08G06270.1"/>
    <property type="gene ID" value="LPERR08G06270"/>
</dbReference>
<keyword evidence="2 18" id="KW-0723">Serine/threonine-protein kinase</keyword>
<feature type="domain" description="EGF-like" evidence="25">
    <location>
        <begin position="289"/>
        <end position="327"/>
    </location>
</feature>
<dbReference type="InterPro" id="IPR000719">
    <property type="entry name" value="Prot_kinase_dom"/>
</dbReference>
<evidence type="ECO:0000256" key="21">
    <source>
        <dbReference type="SAM" id="MobiDB-lite"/>
    </source>
</evidence>
<keyword evidence="7" id="KW-0430">Lectin</keyword>
<evidence type="ECO:0000259" key="24">
    <source>
        <dbReference type="PROSITE" id="PS50011"/>
    </source>
</evidence>
<dbReference type="PROSITE" id="PS50927">
    <property type="entry name" value="BULB_LECTIN"/>
    <property type="match status" value="2"/>
</dbReference>
<dbReference type="GO" id="GO:0030246">
    <property type="term" value="F:carbohydrate binding"/>
    <property type="evidence" value="ECO:0007669"/>
    <property type="project" value="UniProtKB-KW"/>
</dbReference>
<dbReference type="SMART" id="SM00220">
    <property type="entry name" value="S_TKc"/>
    <property type="match status" value="1"/>
</dbReference>
<keyword evidence="3 19" id="KW-0245">EGF-like domain</keyword>
<evidence type="ECO:0000256" key="17">
    <source>
        <dbReference type="ARBA" id="ARBA00048679"/>
    </source>
</evidence>